<organism evidence="1 2">
    <name type="scientific">Caerostris extrusa</name>
    <name type="common">Bark spider</name>
    <name type="synonym">Caerostris bankana</name>
    <dbReference type="NCBI Taxonomy" id="172846"/>
    <lineage>
        <taxon>Eukaryota</taxon>
        <taxon>Metazoa</taxon>
        <taxon>Ecdysozoa</taxon>
        <taxon>Arthropoda</taxon>
        <taxon>Chelicerata</taxon>
        <taxon>Arachnida</taxon>
        <taxon>Araneae</taxon>
        <taxon>Araneomorphae</taxon>
        <taxon>Entelegynae</taxon>
        <taxon>Araneoidea</taxon>
        <taxon>Araneidae</taxon>
        <taxon>Caerostris</taxon>
    </lineage>
</organism>
<dbReference type="EMBL" id="BPLR01017018">
    <property type="protein sequence ID" value="GIY88068.1"/>
    <property type="molecule type" value="Genomic_DNA"/>
</dbReference>
<dbReference type="AlphaFoldDB" id="A0AAV4X2R7"/>
<evidence type="ECO:0000313" key="1">
    <source>
        <dbReference type="EMBL" id="GIY88068.1"/>
    </source>
</evidence>
<name>A0AAV4X2R7_CAEEX</name>
<reference evidence="1 2" key="1">
    <citation type="submission" date="2021-06" db="EMBL/GenBank/DDBJ databases">
        <title>Caerostris extrusa draft genome.</title>
        <authorList>
            <person name="Kono N."/>
            <person name="Arakawa K."/>
        </authorList>
    </citation>
    <scope>NUCLEOTIDE SEQUENCE [LARGE SCALE GENOMIC DNA]</scope>
</reference>
<sequence>MHLGLETHLRTFFQRDIPGQKKRKWKMKGKNFFTSFRSHLRMGDTDNSQNFDRYLHIAIRRDHFYDVPYYVKLHRC</sequence>
<evidence type="ECO:0000313" key="2">
    <source>
        <dbReference type="Proteomes" id="UP001054945"/>
    </source>
</evidence>
<accession>A0AAV4X2R7</accession>
<keyword evidence="2" id="KW-1185">Reference proteome</keyword>
<dbReference type="Proteomes" id="UP001054945">
    <property type="component" value="Unassembled WGS sequence"/>
</dbReference>
<comment type="caution">
    <text evidence="1">The sequence shown here is derived from an EMBL/GenBank/DDBJ whole genome shotgun (WGS) entry which is preliminary data.</text>
</comment>
<gene>
    <name evidence="1" type="ORF">CEXT_779251</name>
</gene>
<protein>
    <submittedName>
        <fullName evidence="1">Uncharacterized protein</fullName>
    </submittedName>
</protein>
<proteinExistence type="predicted"/>